<sequence>MRAEFLDRIKRINRISEGGGGAGNEDGQENHSRGGLSVLSGPSSDLEKAERLGAGFSFVARLAAWRAMAQSPRDVALIPTLEDFRPDSLRGTPGFFRVGQARDGQWWLVDPLGQAFFSKGVAGVNRSGRVDGRLPMPGPYSAAVAAKYGDDAHGFMRAAIGRLRAWNFNTLGSWAEEALADQGMYYTEVLGLGECGPVIHSAGARVPDVFDPAWREAVERQAAELCAPHRGSRELIGYYTDHALNWAQPRAEMAGENAGGRMGAAFSGEGREAERPSLLQICLSLEPSQRAYHAAWEFVLATRRGDLAVLAKDWAVELPNKETLRQLTHREVALVSAGYLRDQRLFAREFARRYFATGAAAIRAHDPDHLILGCRFQQAPGAVVLAECVYPNVDVVSARAADAFWEKTAQGCHAARAMPVLLVEAGWNGEAFTRAPAVRDARGVTTVERMLKKGRAALEKLCAQRGVVGYEWAAWADGEADAPPFGRGLVHVDDREAREHTELLSDLNGRAERLRVKRRSG</sequence>
<protein>
    <recommendedName>
        <fullName evidence="4">Glycoside hydrolase family 42 N-terminal domain-containing protein</fullName>
    </recommendedName>
</protein>
<accession>A0A290Q524</accession>
<dbReference type="AlphaFoldDB" id="A0A290Q524"/>
<dbReference type="Proteomes" id="UP000217265">
    <property type="component" value="Chromosome"/>
</dbReference>
<dbReference type="EMBL" id="CP023344">
    <property type="protein sequence ID" value="ATC63785.1"/>
    <property type="molecule type" value="Genomic_DNA"/>
</dbReference>
<proteinExistence type="predicted"/>
<dbReference type="Gene3D" id="3.20.20.80">
    <property type="entry name" value="Glycosidases"/>
    <property type="match status" value="1"/>
</dbReference>
<gene>
    <name evidence="2" type="ORF">CMV30_07365</name>
</gene>
<dbReference type="SUPFAM" id="SSF51445">
    <property type="entry name" value="(Trans)glycosidases"/>
    <property type="match status" value="1"/>
</dbReference>
<evidence type="ECO:0000313" key="2">
    <source>
        <dbReference type="EMBL" id="ATC63785.1"/>
    </source>
</evidence>
<dbReference type="InterPro" id="IPR017853">
    <property type="entry name" value="GH"/>
</dbReference>
<feature type="region of interest" description="Disordered" evidence="1">
    <location>
        <begin position="16"/>
        <end position="42"/>
    </location>
</feature>
<keyword evidence="3" id="KW-1185">Reference proteome</keyword>
<evidence type="ECO:0000313" key="3">
    <source>
        <dbReference type="Proteomes" id="UP000217265"/>
    </source>
</evidence>
<dbReference type="KEGG" id="vbh:CMV30_07365"/>
<evidence type="ECO:0008006" key="4">
    <source>
        <dbReference type="Google" id="ProtNLM"/>
    </source>
</evidence>
<evidence type="ECO:0000256" key="1">
    <source>
        <dbReference type="SAM" id="MobiDB-lite"/>
    </source>
</evidence>
<organism evidence="2 3">
    <name type="scientific">Nibricoccus aquaticus</name>
    <dbReference type="NCBI Taxonomy" id="2576891"/>
    <lineage>
        <taxon>Bacteria</taxon>
        <taxon>Pseudomonadati</taxon>
        <taxon>Verrucomicrobiota</taxon>
        <taxon>Opitutia</taxon>
        <taxon>Opitutales</taxon>
        <taxon>Opitutaceae</taxon>
        <taxon>Nibricoccus</taxon>
    </lineage>
</organism>
<name>A0A290Q524_9BACT</name>
<reference evidence="2 3" key="1">
    <citation type="submission" date="2017-09" db="EMBL/GenBank/DDBJ databases">
        <title>Complete genome sequence of Verrucomicrobial strain HZ-65, isolated from freshwater.</title>
        <authorList>
            <person name="Choi A."/>
        </authorList>
    </citation>
    <scope>NUCLEOTIDE SEQUENCE [LARGE SCALE GENOMIC DNA]</scope>
    <source>
        <strain evidence="2 3">HZ-65</strain>
    </source>
</reference>